<feature type="domain" description="FeoB-type G" evidence="4">
    <location>
        <begin position="14"/>
        <end position="175"/>
    </location>
</feature>
<dbReference type="InterPro" id="IPR027417">
    <property type="entry name" value="P-loop_NTPase"/>
</dbReference>
<feature type="transmembrane region" description="Helical" evidence="3">
    <location>
        <begin position="555"/>
        <end position="577"/>
    </location>
</feature>
<dbReference type="GO" id="GO:0005525">
    <property type="term" value="F:GTP binding"/>
    <property type="evidence" value="ECO:0007669"/>
    <property type="project" value="UniProtKB-KW"/>
</dbReference>
<dbReference type="RefSeq" id="WP_268778512.1">
    <property type="nucleotide sequence ID" value="NZ_JAPRAT010000001.1"/>
</dbReference>
<evidence type="ECO:0000256" key="2">
    <source>
        <dbReference type="ARBA" id="ARBA00023134"/>
    </source>
</evidence>
<dbReference type="PANTHER" id="PTHR43185:SF1">
    <property type="entry name" value="FE(2+) TRANSPORTER FEOB"/>
    <property type="match status" value="1"/>
</dbReference>
<organism evidence="5 6">
    <name type="scientific">Natronobacillus azotifigens</name>
    <dbReference type="NCBI Taxonomy" id="472978"/>
    <lineage>
        <taxon>Bacteria</taxon>
        <taxon>Bacillati</taxon>
        <taxon>Bacillota</taxon>
        <taxon>Bacilli</taxon>
        <taxon>Bacillales</taxon>
        <taxon>Bacillaceae</taxon>
        <taxon>Natronobacillus</taxon>
    </lineage>
</organism>
<keyword evidence="3" id="KW-0472">Membrane</keyword>
<dbReference type="InterPro" id="IPR011642">
    <property type="entry name" value="Gate_dom"/>
</dbReference>
<dbReference type="InterPro" id="IPR006073">
    <property type="entry name" value="GTP-bd"/>
</dbReference>
<feature type="transmembrane region" description="Helical" evidence="3">
    <location>
        <begin position="460"/>
        <end position="485"/>
    </location>
</feature>
<dbReference type="PANTHER" id="PTHR43185">
    <property type="entry name" value="FERROUS IRON TRANSPORT PROTEIN B"/>
    <property type="match status" value="1"/>
</dbReference>
<keyword evidence="2" id="KW-0342">GTP-binding</keyword>
<sequence>MDCHVEYDGKFDHKNAVLLIGNPNVGKSVIFSKLTGIHVMSSNYAGTTVQLMTGKMEANKAKVPVVDLPGTYSLQANSEAEMVAVNILNQGGRVIVCVLDATNLARDLMLARELEKFQVPIVYALNLVDVAERKGISIDSKELGRLLHAPVIETVATKNIGIPQLKESIAYFYHASIDSSERLDSSFKTLHDESIDEIVNQVETISTVKQTWIDRIGEAMLRPIPGVPIAMFVLALSLGIVVGGGKALRSLLLLPIVNDFYVPNITALVERFLSEGALQNILVGEFGVLVKGIEWPFALILPYVLLFYFVLSFLEDSGYLPRLAVLVDGLLRKVGLPGHNIVPFIMGYGCAVPAILGTRASTSYKERLILTCLISIGVPCTAQTGAFIALLGDQSILALLFIFILSFGVIIFAGTMLNRWVPGRAEPVIIDVPSLLVPNFSSFMKKIWIRLKHFLLEAEIPMMLGIILAALIFETALIHLLGSWLEPLMVHWLGLPKEASITLLLGIIRRELAVMPLLEMNLSVLQLIVGSVVALFYLPCISVFIVLVKEFKLKVAIYLFLATTTLALLFGGLIHQIGRFVLFLLER</sequence>
<dbReference type="SUPFAM" id="SSF52540">
    <property type="entry name" value="P-loop containing nucleoside triphosphate hydrolases"/>
    <property type="match status" value="1"/>
</dbReference>
<dbReference type="PROSITE" id="PS51711">
    <property type="entry name" value="G_FEOB"/>
    <property type="match status" value="1"/>
</dbReference>
<feature type="transmembrane region" description="Helical" evidence="3">
    <location>
        <begin position="368"/>
        <end position="390"/>
    </location>
</feature>
<proteinExistence type="predicted"/>
<comment type="caution">
    <text evidence="5">The sequence shown here is derived from an EMBL/GenBank/DDBJ whole genome shotgun (WGS) entry which is preliminary data.</text>
</comment>
<dbReference type="Proteomes" id="UP001084197">
    <property type="component" value="Unassembled WGS sequence"/>
</dbReference>
<feature type="transmembrane region" description="Helical" evidence="3">
    <location>
        <begin position="295"/>
        <end position="314"/>
    </location>
</feature>
<feature type="transmembrane region" description="Helical" evidence="3">
    <location>
        <begin position="229"/>
        <end position="248"/>
    </location>
</feature>
<gene>
    <name evidence="5" type="ORF">OWO01_00815</name>
</gene>
<name>A0A9J6R8R0_9BACI</name>
<reference evidence="5" key="1">
    <citation type="submission" date="2022-11" db="EMBL/GenBank/DDBJ databases">
        <title>WGS of Natronobacillus azotifigens 24KS-1, an anaerobic diazotrophic haloalkaliphile from soda-rich habitats.</title>
        <authorList>
            <person name="Sorokin D.Y."/>
            <person name="Merkel A.Y."/>
        </authorList>
    </citation>
    <scope>NUCLEOTIDE SEQUENCE</scope>
    <source>
        <strain evidence="5">24KS-1</strain>
    </source>
</reference>
<evidence type="ECO:0000313" key="6">
    <source>
        <dbReference type="Proteomes" id="UP001084197"/>
    </source>
</evidence>
<dbReference type="InterPro" id="IPR030389">
    <property type="entry name" value="G_FEOB_dom"/>
</dbReference>
<evidence type="ECO:0000313" key="5">
    <source>
        <dbReference type="EMBL" id="MCZ0701750.1"/>
    </source>
</evidence>
<feature type="transmembrane region" description="Helical" evidence="3">
    <location>
        <begin position="334"/>
        <end position="356"/>
    </location>
</feature>
<dbReference type="GO" id="GO:0005886">
    <property type="term" value="C:plasma membrane"/>
    <property type="evidence" value="ECO:0007669"/>
    <property type="project" value="TreeGrafter"/>
</dbReference>
<protein>
    <submittedName>
        <fullName evidence="5">Ferrous iron transporter B</fullName>
    </submittedName>
</protein>
<dbReference type="AlphaFoldDB" id="A0A9J6R8R0"/>
<evidence type="ECO:0000256" key="3">
    <source>
        <dbReference type="SAM" id="Phobius"/>
    </source>
</evidence>
<dbReference type="Pfam" id="PF07670">
    <property type="entry name" value="Gate"/>
    <property type="match status" value="2"/>
</dbReference>
<dbReference type="InterPro" id="IPR011640">
    <property type="entry name" value="Fe2_transport_prot_B_C"/>
</dbReference>
<dbReference type="EMBL" id="JAPRAT010000001">
    <property type="protein sequence ID" value="MCZ0701750.1"/>
    <property type="molecule type" value="Genomic_DNA"/>
</dbReference>
<dbReference type="InterPro" id="IPR050860">
    <property type="entry name" value="FeoB_GTPase"/>
</dbReference>
<feature type="transmembrane region" description="Helical" evidence="3">
    <location>
        <begin position="524"/>
        <end position="548"/>
    </location>
</feature>
<keyword evidence="1" id="KW-0547">Nucleotide-binding</keyword>
<dbReference type="NCBIfam" id="TIGR00231">
    <property type="entry name" value="small_GTP"/>
    <property type="match status" value="1"/>
</dbReference>
<evidence type="ECO:0000259" key="4">
    <source>
        <dbReference type="PROSITE" id="PS51711"/>
    </source>
</evidence>
<evidence type="ECO:0000256" key="1">
    <source>
        <dbReference type="ARBA" id="ARBA00022741"/>
    </source>
</evidence>
<feature type="transmembrane region" description="Helical" evidence="3">
    <location>
        <begin position="396"/>
        <end position="417"/>
    </location>
</feature>
<keyword evidence="3" id="KW-1133">Transmembrane helix</keyword>
<keyword evidence="6" id="KW-1185">Reference proteome</keyword>
<dbReference type="GO" id="GO:0015093">
    <property type="term" value="F:ferrous iron transmembrane transporter activity"/>
    <property type="evidence" value="ECO:0007669"/>
    <property type="project" value="InterPro"/>
</dbReference>
<dbReference type="Pfam" id="PF02421">
    <property type="entry name" value="FeoB_N"/>
    <property type="match status" value="1"/>
</dbReference>
<dbReference type="Pfam" id="PF07664">
    <property type="entry name" value="FeoB_C"/>
    <property type="match status" value="1"/>
</dbReference>
<accession>A0A9J6R8R0</accession>
<dbReference type="PRINTS" id="PR00326">
    <property type="entry name" value="GTP1OBG"/>
</dbReference>
<keyword evidence="3" id="KW-0812">Transmembrane</keyword>
<dbReference type="Gene3D" id="3.40.50.300">
    <property type="entry name" value="P-loop containing nucleotide triphosphate hydrolases"/>
    <property type="match status" value="1"/>
</dbReference>
<dbReference type="InterPro" id="IPR005225">
    <property type="entry name" value="Small_GTP-bd"/>
</dbReference>